<keyword evidence="2" id="KW-0812">Transmembrane</keyword>
<keyword evidence="2" id="KW-0472">Membrane</keyword>
<gene>
    <name evidence="3" type="ORF">CVS30_14490</name>
</gene>
<accession>A0A2V5JJV1</accession>
<comment type="caution">
    <text evidence="3">The sequence shown here is derived from an EMBL/GenBank/DDBJ whole genome shotgun (WGS) entry which is preliminary data.</text>
</comment>
<evidence type="ECO:0000313" key="4">
    <source>
        <dbReference type="Proteomes" id="UP000247980"/>
    </source>
</evidence>
<evidence type="ECO:0008006" key="5">
    <source>
        <dbReference type="Google" id="ProtNLM"/>
    </source>
</evidence>
<evidence type="ECO:0000256" key="1">
    <source>
        <dbReference type="SAM" id="MobiDB-lite"/>
    </source>
</evidence>
<evidence type="ECO:0000313" key="3">
    <source>
        <dbReference type="EMBL" id="PYI37606.1"/>
    </source>
</evidence>
<feature type="region of interest" description="Disordered" evidence="1">
    <location>
        <begin position="173"/>
        <end position="194"/>
    </location>
</feature>
<keyword evidence="2" id="KW-1133">Transmembrane helix</keyword>
<feature type="transmembrane region" description="Helical" evidence="2">
    <location>
        <begin position="149"/>
        <end position="167"/>
    </location>
</feature>
<dbReference type="GO" id="GO:0006465">
    <property type="term" value="P:signal peptide processing"/>
    <property type="evidence" value="ECO:0007669"/>
    <property type="project" value="InterPro"/>
</dbReference>
<proteinExistence type="predicted"/>
<organism evidence="3 4">
    <name type="scientific">Arthrobacter psychrolactophilus</name>
    <dbReference type="NCBI Taxonomy" id="92442"/>
    <lineage>
        <taxon>Bacteria</taxon>
        <taxon>Bacillati</taxon>
        <taxon>Actinomycetota</taxon>
        <taxon>Actinomycetes</taxon>
        <taxon>Micrococcales</taxon>
        <taxon>Micrococcaceae</taxon>
        <taxon>Arthrobacter</taxon>
    </lineage>
</organism>
<dbReference type="OrthoDB" id="3790724at2"/>
<dbReference type="Proteomes" id="UP000247980">
    <property type="component" value="Unassembled WGS sequence"/>
</dbReference>
<dbReference type="GO" id="GO:0004252">
    <property type="term" value="F:serine-type endopeptidase activity"/>
    <property type="evidence" value="ECO:0007669"/>
    <property type="project" value="InterPro"/>
</dbReference>
<feature type="transmembrane region" description="Helical" evidence="2">
    <location>
        <begin position="26"/>
        <end position="50"/>
    </location>
</feature>
<protein>
    <recommendedName>
        <fullName evidence="5">Signal peptidase I</fullName>
    </recommendedName>
</protein>
<name>A0A2V5JJV1_9MICC</name>
<feature type="transmembrane region" description="Helical" evidence="2">
    <location>
        <begin position="197"/>
        <end position="219"/>
    </location>
</feature>
<keyword evidence="4" id="KW-1185">Reference proteome</keyword>
<dbReference type="RefSeq" id="WP_110486167.1">
    <property type="nucleotide sequence ID" value="NZ_QJVC01000019.1"/>
</dbReference>
<reference evidence="3 4" key="1">
    <citation type="submission" date="2018-05" db="EMBL/GenBank/DDBJ databases">
        <title>Genetic diversity of glacier-inhabiting Cryobacterium bacteria in China and description of Cryobacterium mengkeensis sp. nov. and Arthrobacter glacialis sp. nov.</title>
        <authorList>
            <person name="Liu Q."/>
            <person name="Xin Y.-H."/>
        </authorList>
    </citation>
    <scope>NUCLEOTIDE SEQUENCE [LARGE SCALE GENOMIC DNA]</scope>
    <source>
        <strain evidence="3 4">B7</strain>
    </source>
</reference>
<dbReference type="CDD" id="cd06530">
    <property type="entry name" value="S26_SPase_I"/>
    <property type="match status" value="1"/>
</dbReference>
<evidence type="ECO:0000256" key="2">
    <source>
        <dbReference type="SAM" id="Phobius"/>
    </source>
</evidence>
<sequence>MRHVNRHARIGRAKASTALGDRLTRWAFNGGAILGSVCLVFVALTLIFGLKPLIFTSGSMSPGIPTGSLALAVPMPAADTVPGQVVSVVNTQGSRITHRVVTAADGALVLKGDANALADLEPYTVDSVDKVLFSVPGLGFVISWFSQPWVAFLAGLLCALLIVKAFILRDSEDRGRDGSQDGPGRHRHRKEQRARQWLGTGALVTAIALAVPLGVAGTIHPTQAAFEGKAVASATLAAAVMPAPSGLGCQDPASGNKSVTVNWVAPSNVPVAVDHYKITVTVGGKTSVGTVPASATSQILSLTDAQGLLGGLLALLGNLLDFLLTGPKSVGVSVVAVYSGGWESTAISNSSLAEISSYALVSTRILCN</sequence>
<dbReference type="InterPro" id="IPR019533">
    <property type="entry name" value="Peptidase_S26"/>
</dbReference>
<dbReference type="EMBL" id="QJVC01000019">
    <property type="protein sequence ID" value="PYI37606.1"/>
    <property type="molecule type" value="Genomic_DNA"/>
</dbReference>
<dbReference type="AlphaFoldDB" id="A0A2V5JJV1"/>